<organism evidence="6 7">
    <name type="scientific">Nitrospirillum amazonense</name>
    <dbReference type="NCBI Taxonomy" id="28077"/>
    <lineage>
        <taxon>Bacteria</taxon>
        <taxon>Pseudomonadati</taxon>
        <taxon>Pseudomonadota</taxon>
        <taxon>Alphaproteobacteria</taxon>
        <taxon>Rhodospirillales</taxon>
        <taxon>Azospirillaceae</taxon>
        <taxon>Nitrospirillum</taxon>
    </lineage>
</organism>
<protein>
    <recommendedName>
        <fullName evidence="3 5">Coenzyme PQQ synthesis protein A</fullName>
    </recommendedName>
    <alternativeName>
        <fullName evidence="5">Pyrroloquinoline quinone biosynthesis protein A</fullName>
    </alternativeName>
</protein>
<comment type="function">
    <text evidence="5">Required for coenzyme pyrroloquinoline quinone (PQQ) biosynthesis. PQQ is probably formed by cross-linking a specific glutamate to a specific tyrosine residue and excising these residues from the peptide.</text>
</comment>
<keyword evidence="7" id="KW-1185">Reference proteome</keyword>
<dbReference type="AlphaFoldDB" id="A0A560G718"/>
<dbReference type="EMBL" id="VITO01000003">
    <property type="protein sequence ID" value="TWB29621.1"/>
    <property type="molecule type" value="Genomic_DNA"/>
</dbReference>
<evidence type="ECO:0000256" key="2">
    <source>
        <dbReference type="ARBA" id="ARBA00009325"/>
    </source>
</evidence>
<dbReference type="Proteomes" id="UP000316545">
    <property type="component" value="Unassembled WGS sequence"/>
</dbReference>
<evidence type="ECO:0000256" key="1">
    <source>
        <dbReference type="ARBA" id="ARBA00004886"/>
    </source>
</evidence>
<name>A0A560G718_9PROT</name>
<comment type="pathway">
    <text evidence="1 5">Cofactor biosynthesis; pyrroloquinoline quinone biosynthesis.</text>
</comment>
<feature type="cross-link" description="Pyrroloquinoline quinone (Glu-Tyr)" evidence="5">
    <location>
        <begin position="27"/>
        <end position="31"/>
    </location>
</feature>
<evidence type="ECO:0000256" key="3">
    <source>
        <dbReference type="ARBA" id="ARBA00015086"/>
    </source>
</evidence>
<dbReference type="GO" id="GO:0018189">
    <property type="term" value="P:pyrroloquinoline quinone biosynthetic process"/>
    <property type="evidence" value="ECO:0007669"/>
    <property type="project" value="UniProtKB-UniRule"/>
</dbReference>
<gene>
    <name evidence="5" type="primary">pqqA</name>
    <name evidence="6" type="ORF">FBZ88_10343</name>
</gene>
<sequence>MWPFLKTGGNVMSWKTPKIVEIALGMEINCYACAEVK</sequence>
<keyword evidence="4 5" id="KW-0884">PQQ biosynthesis</keyword>
<evidence type="ECO:0000313" key="6">
    <source>
        <dbReference type="EMBL" id="TWB29621.1"/>
    </source>
</evidence>
<comment type="caution">
    <text evidence="6">The sequence shown here is derived from an EMBL/GenBank/DDBJ whole genome shotgun (WGS) entry which is preliminary data.</text>
</comment>
<dbReference type="NCBIfam" id="TIGR02107">
    <property type="entry name" value="PQQ_syn_pqqA"/>
    <property type="match status" value="1"/>
</dbReference>
<evidence type="ECO:0000256" key="4">
    <source>
        <dbReference type="ARBA" id="ARBA00022905"/>
    </source>
</evidence>
<dbReference type="Pfam" id="PF08042">
    <property type="entry name" value="PqqA"/>
    <property type="match status" value="1"/>
</dbReference>
<dbReference type="InterPro" id="IPR011725">
    <property type="entry name" value="PQQ_synth_PqqA"/>
</dbReference>
<dbReference type="HAMAP" id="MF_00656">
    <property type="entry name" value="PQQ_syn_PqqA"/>
    <property type="match status" value="1"/>
</dbReference>
<dbReference type="UniPathway" id="UPA00539"/>
<evidence type="ECO:0000256" key="5">
    <source>
        <dbReference type="HAMAP-Rule" id="MF_00656"/>
    </source>
</evidence>
<comment type="similarity">
    <text evidence="2 5">Belongs to the PqqA family.</text>
</comment>
<evidence type="ECO:0000313" key="7">
    <source>
        <dbReference type="Proteomes" id="UP000316545"/>
    </source>
</evidence>
<proteinExistence type="inferred from homology"/>
<reference evidence="6 7" key="1">
    <citation type="submission" date="2019-06" db="EMBL/GenBank/DDBJ databases">
        <title>Genomic Encyclopedia of Type Strains, Phase IV (KMG-V): Genome sequencing to study the core and pangenomes of soil and plant-associated prokaryotes.</title>
        <authorList>
            <person name="Whitman W."/>
        </authorList>
    </citation>
    <scope>NUCLEOTIDE SEQUENCE [LARGE SCALE GENOMIC DNA]</scope>
    <source>
        <strain evidence="6 7">BR 11865</strain>
    </source>
</reference>
<accession>A0A560G718</accession>